<reference evidence="7" key="1">
    <citation type="journal article" date="2019" name="Int. J. Syst. Evol. Microbiol.">
        <title>The Global Catalogue of Microorganisms (GCM) 10K type strain sequencing project: providing services to taxonomists for standard genome sequencing and annotation.</title>
        <authorList>
            <consortium name="The Broad Institute Genomics Platform"/>
            <consortium name="The Broad Institute Genome Sequencing Center for Infectious Disease"/>
            <person name="Wu L."/>
            <person name="Ma J."/>
        </authorList>
    </citation>
    <scope>NUCLEOTIDE SEQUENCE [LARGE SCALE GENOMIC DNA]</scope>
    <source>
        <strain evidence="7">JCM 17986</strain>
    </source>
</reference>
<dbReference type="Proteomes" id="UP001500466">
    <property type="component" value="Unassembled WGS sequence"/>
</dbReference>
<protein>
    <recommendedName>
        <fullName evidence="5">Low molecular weight antigen MTB12-like C-terminal domain-containing protein</fullName>
    </recommendedName>
</protein>
<evidence type="ECO:0000256" key="4">
    <source>
        <dbReference type="SAM" id="SignalP"/>
    </source>
</evidence>
<feature type="signal peptide" evidence="4">
    <location>
        <begin position="1"/>
        <end position="23"/>
    </location>
</feature>
<evidence type="ECO:0000256" key="2">
    <source>
        <dbReference type="ARBA" id="ARBA00093774"/>
    </source>
</evidence>
<feature type="compositionally biased region" description="Low complexity" evidence="3">
    <location>
        <begin position="35"/>
        <end position="60"/>
    </location>
</feature>
<sequence length="188" mass="18899">MRNIGARRMAWAVLPVAGVLALAGCSDDKKDDSKASNSPAAQTPAATTGAPAAPTSAPASAPAAVNSATFTADQKAAAAAYQKVLDPKATVAERKALIQDADKLNTMLDAMLSSQLVSSVSIKTNDVKIDGDKGTVNFDILLGGAAGAVPPIDGNVVKQDGTWKVGGKTVCTLAGYAQVPPAAECSGY</sequence>
<name>A0ABP9GXE1_9ACTN</name>
<evidence type="ECO:0000259" key="5">
    <source>
        <dbReference type="Pfam" id="PF26580"/>
    </source>
</evidence>
<comment type="similarity">
    <text evidence="2">Belongs to the MTB12 family.</text>
</comment>
<evidence type="ECO:0000313" key="6">
    <source>
        <dbReference type="EMBL" id="GAA4953275.1"/>
    </source>
</evidence>
<dbReference type="Pfam" id="PF26580">
    <property type="entry name" value="Mtb12_C"/>
    <property type="match status" value="1"/>
</dbReference>
<keyword evidence="1 4" id="KW-0732">Signal</keyword>
<dbReference type="RefSeq" id="WP_345674336.1">
    <property type="nucleotide sequence ID" value="NZ_BAABHS010000004.1"/>
</dbReference>
<dbReference type="PROSITE" id="PS51257">
    <property type="entry name" value="PROKAR_LIPOPROTEIN"/>
    <property type="match status" value="1"/>
</dbReference>
<feature type="domain" description="Low molecular weight antigen MTB12-like C-terminal" evidence="5">
    <location>
        <begin position="75"/>
        <end position="180"/>
    </location>
</feature>
<keyword evidence="7" id="KW-1185">Reference proteome</keyword>
<evidence type="ECO:0000256" key="3">
    <source>
        <dbReference type="SAM" id="MobiDB-lite"/>
    </source>
</evidence>
<gene>
    <name evidence="6" type="ORF">GCM10023205_13170</name>
</gene>
<dbReference type="EMBL" id="BAABHS010000004">
    <property type="protein sequence ID" value="GAA4953275.1"/>
    <property type="molecule type" value="Genomic_DNA"/>
</dbReference>
<dbReference type="InterPro" id="IPR058644">
    <property type="entry name" value="Mtb12-like_C"/>
</dbReference>
<evidence type="ECO:0000256" key="1">
    <source>
        <dbReference type="ARBA" id="ARBA00022729"/>
    </source>
</evidence>
<accession>A0ABP9GXE1</accession>
<evidence type="ECO:0000313" key="7">
    <source>
        <dbReference type="Proteomes" id="UP001500466"/>
    </source>
</evidence>
<comment type="caution">
    <text evidence="6">The sequence shown here is derived from an EMBL/GenBank/DDBJ whole genome shotgun (WGS) entry which is preliminary data.</text>
</comment>
<feature type="chain" id="PRO_5046066077" description="Low molecular weight antigen MTB12-like C-terminal domain-containing protein" evidence="4">
    <location>
        <begin position="24"/>
        <end position="188"/>
    </location>
</feature>
<feature type="region of interest" description="Disordered" evidence="3">
    <location>
        <begin position="28"/>
        <end position="60"/>
    </location>
</feature>
<organism evidence="6 7">
    <name type="scientific">Yinghuangia aomiensis</name>
    <dbReference type="NCBI Taxonomy" id="676205"/>
    <lineage>
        <taxon>Bacteria</taxon>
        <taxon>Bacillati</taxon>
        <taxon>Actinomycetota</taxon>
        <taxon>Actinomycetes</taxon>
        <taxon>Kitasatosporales</taxon>
        <taxon>Streptomycetaceae</taxon>
        <taxon>Yinghuangia</taxon>
    </lineage>
</organism>
<proteinExistence type="inferred from homology"/>